<sequence>MDELWRKRLFGGGSLKEVSKWTGLVAAIWVQAFAGNSAAYANYSSKLKSVLSLTQLLLSKAFLVSALFGLWLVALSTLVPFGR</sequence>
<feature type="transmembrane region" description="Helical" evidence="1">
    <location>
        <begin position="61"/>
        <end position="81"/>
    </location>
</feature>
<keyword evidence="1" id="KW-0812">Transmembrane</keyword>
<proteinExistence type="predicted"/>
<name>A0A9D4ZLK0_ADICA</name>
<keyword evidence="1" id="KW-1133">Transmembrane helix</keyword>
<accession>A0A9D4ZLK0</accession>
<gene>
    <name evidence="3" type="ORF">GOP47_0005933</name>
</gene>
<evidence type="ECO:0000313" key="3">
    <source>
        <dbReference type="EMBL" id="KAI5078262.1"/>
    </source>
</evidence>
<reference evidence="3" key="1">
    <citation type="submission" date="2021-01" db="EMBL/GenBank/DDBJ databases">
        <title>Adiantum capillus-veneris genome.</title>
        <authorList>
            <person name="Fang Y."/>
            <person name="Liao Q."/>
        </authorList>
    </citation>
    <scope>NUCLEOTIDE SEQUENCE</scope>
    <source>
        <strain evidence="3">H3</strain>
        <tissue evidence="3">Leaf</tissue>
    </source>
</reference>
<dbReference type="Proteomes" id="UP000886520">
    <property type="component" value="Chromosome 6"/>
</dbReference>
<protein>
    <recommendedName>
        <fullName evidence="2">Nodulin-like domain-containing protein</fullName>
    </recommendedName>
</protein>
<dbReference type="EMBL" id="JABFUD020000006">
    <property type="protein sequence ID" value="KAI5078262.1"/>
    <property type="molecule type" value="Genomic_DNA"/>
</dbReference>
<feature type="domain" description="Nodulin-like" evidence="2">
    <location>
        <begin position="20"/>
        <end position="59"/>
    </location>
</feature>
<keyword evidence="1" id="KW-0472">Membrane</keyword>
<feature type="transmembrane region" description="Helical" evidence="1">
    <location>
        <begin position="21"/>
        <end position="41"/>
    </location>
</feature>
<evidence type="ECO:0000259" key="2">
    <source>
        <dbReference type="Pfam" id="PF06813"/>
    </source>
</evidence>
<comment type="caution">
    <text evidence="3">The sequence shown here is derived from an EMBL/GenBank/DDBJ whole genome shotgun (WGS) entry which is preliminary data.</text>
</comment>
<evidence type="ECO:0000256" key="1">
    <source>
        <dbReference type="SAM" id="Phobius"/>
    </source>
</evidence>
<evidence type="ECO:0000313" key="4">
    <source>
        <dbReference type="Proteomes" id="UP000886520"/>
    </source>
</evidence>
<dbReference type="Pfam" id="PF06813">
    <property type="entry name" value="Nodulin-like"/>
    <property type="match status" value="1"/>
</dbReference>
<organism evidence="3 4">
    <name type="scientific">Adiantum capillus-veneris</name>
    <name type="common">Maidenhair fern</name>
    <dbReference type="NCBI Taxonomy" id="13818"/>
    <lineage>
        <taxon>Eukaryota</taxon>
        <taxon>Viridiplantae</taxon>
        <taxon>Streptophyta</taxon>
        <taxon>Embryophyta</taxon>
        <taxon>Tracheophyta</taxon>
        <taxon>Polypodiopsida</taxon>
        <taxon>Polypodiidae</taxon>
        <taxon>Polypodiales</taxon>
        <taxon>Pteridineae</taxon>
        <taxon>Pteridaceae</taxon>
        <taxon>Vittarioideae</taxon>
        <taxon>Adiantum</taxon>
    </lineage>
</organism>
<keyword evidence="4" id="KW-1185">Reference proteome</keyword>
<dbReference type="InterPro" id="IPR010658">
    <property type="entry name" value="Nodulin-like"/>
</dbReference>
<dbReference type="AlphaFoldDB" id="A0A9D4ZLK0"/>